<sequence length="1102" mass="123653">MNASVTLTLVLLALTSAQIPIRYVIDEEVQVESVVGNLKRDSGVLDRYASDIVDILRFGLLSLEYQSLFVVDELTGTVYVKNRLDRDRLCSRTSQLCILSMEAAVVQPTEYFTVLHVDVTIRDINDNSPTFNPTEYTLLISENSAVDSQYMLPIATDLDSGSYGVQSYRLNEANPLFSLVEGSGPSGLSLRLQGHLDRESRALYSLEVMATDGGVPPRSGILNVHIKVIDANDNSPVFNRDLYEATIPEDYDLHVSIIRVSATDLDEGQNGQLLYTLSPQSTAQYGDTFAINNDTGVIFLTRHLDYRMGTSHQLIVLVYDLGSNPLQDHTTVIIHVIDVNNHKPRISVYPVIPGQQIGVKENAMPGEIIALVTVKDDDPGENGMCTCDSKNTDFRLEKMYENGFKVVSSKIFDREVQDDYQLIVRCQDSGSPALSSEQQLTVTIFDENDNTPVFDEARYLVNVKENAPLGSRLIRIHASDRDRAKAGEIRYSLDREAMKHLSIDPESGLITLRRQFDYEKADFHNYSVLAQDNGIPSKMCRRTLEIEVIDINDEAPVFIQNSYNFGTYENQESVIDIGTVTAVDKDSEPYNRFAYSLYGRRNVFDAFSIDPHSGRISSRMSLDREDHDVYHLIVLATDTEPPHLSSSVSVTIYVADKNDNFPIISFPNQVNNSVEVSAYSPLDLIFSRVVAYDPDLGKNAKLEYSLVDGYGLFSVDPMQGYLYVKSNLHNTNEASIKLRITVKDEGSPPLSTNTTMYVIINKTLIFAEEKALLADDKDDGLNLELSEHEKILITLGAVTSFIVAILIAAIVLVKRRQMRSRSKEVFQCTERVNYTQKLASLPICPEVAIRGTTPQREGCSEYENTFQPKSAIIPEVQHTDKNNQCSSLPINHIDPDMETASRYSAELSNTDSGHGPSEEGDIVERVPDNNKQQQHHHQHHHHHHRYQQQRRSTETGPTTKTYNKSWNNRDLPHLHRNTTSGTMYPSLASHEQSMWKQPSGLNQSGTVANKMSNVDTVQAAQTSSKMTKQEMNSPRYRTDRWNINSNDHSLRTMSGEHQQSLPHHRTRLPTDGSRDESDDDNSSASSGSFIVDPLHQLKSIDV</sequence>
<evidence type="ECO:0000313" key="16">
    <source>
        <dbReference type="EMBL" id="KAK2170358.1"/>
    </source>
</evidence>
<dbReference type="SUPFAM" id="SSF49313">
    <property type="entry name" value="Cadherin-like"/>
    <property type="match status" value="7"/>
</dbReference>
<dbReference type="Pfam" id="PF00028">
    <property type="entry name" value="Cadherin"/>
    <property type="match status" value="6"/>
</dbReference>
<comment type="subcellular location">
    <subcellularLocation>
        <location evidence="1">Cell membrane</location>
        <topology evidence="1">Single-pass type I membrane protein</topology>
    </subcellularLocation>
</comment>
<accession>A0AAD9KEX6</accession>
<feature type="domain" description="Cadherin" evidence="15">
    <location>
        <begin position="239"/>
        <end position="346"/>
    </location>
</feature>
<dbReference type="PROSITE" id="PS00232">
    <property type="entry name" value="CADHERIN_1"/>
    <property type="match status" value="3"/>
</dbReference>
<dbReference type="InterPro" id="IPR015919">
    <property type="entry name" value="Cadherin-like_sf"/>
</dbReference>
<dbReference type="EMBL" id="JAODUP010000003">
    <property type="protein sequence ID" value="KAK2170358.1"/>
    <property type="molecule type" value="Genomic_DNA"/>
</dbReference>
<evidence type="ECO:0000256" key="10">
    <source>
        <dbReference type="ARBA" id="ARBA00023180"/>
    </source>
</evidence>
<keyword evidence="6 11" id="KW-0106">Calcium</keyword>
<dbReference type="GO" id="GO:0005886">
    <property type="term" value="C:plasma membrane"/>
    <property type="evidence" value="ECO:0007669"/>
    <property type="project" value="UniProtKB-SubCell"/>
</dbReference>
<dbReference type="Proteomes" id="UP001208570">
    <property type="component" value="Unassembled WGS sequence"/>
</dbReference>
<proteinExistence type="predicted"/>
<feature type="domain" description="Cadherin" evidence="15">
    <location>
        <begin position="559"/>
        <end position="664"/>
    </location>
</feature>
<dbReference type="GO" id="GO:0007156">
    <property type="term" value="P:homophilic cell adhesion via plasma membrane adhesion molecules"/>
    <property type="evidence" value="ECO:0007669"/>
    <property type="project" value="InterPro"/>
</dbReference>
<keyword evidence="2" id="KW-1003">Cell membrane</keyword>
<dbReference type="PANTHER" id="PTHR24028">
    <property type="entry name" value="CADHERIN-87A"/>
    <property type="match status" value="1"/>
</dbReference>
<dbReference type="FunFam" id="2.60.40.60:FF:000020">
    <property type="entry name" value="Dachsous cadherin-related 1b"/>
    <property type="match status" value="2"/>
</dbReference>
<evidence type="ECO:0000256" key="9">
    <source>
        <dbReference type="ARBA" id="ARBA00023136"/>
    </source>
</evidence>
<evidence type="ECO:0000256" key="7">
    <source>
        <dbReference type="ARBA" id="ARBA00022889"/>
    </source>
</evidence>
<evidence type="ECO:0000256" key="1">
    <source>
        <dbReference type="ARBA" id="ARBA00004251"/>
    </source>
</evidence>
<keyword evidence="7" id="KW-0130">Cell adhesion</keyword>
<dbReference type="PROSITE" id="PS50268">
    <property type="entry name" value="CADHERIN_2"/>
    <property type="match status" value="7"/>
</dbReference>
<keyword evidence="8 13" id="KW-1133">Transmembrane helix</keyword>
<feature type="compositionally biased region" description="Basic residues" evidence="12">
    <location>
        <begin position="933"/>
        <end position="948"/>
    </location>
</feature>
<name>A0AAD9KEX6_9ANNE</name>
<evidence type="ECO:0000256" key="12">
    <source>
        <dbReference type="SAM" id="MobiDB-lite"/>
    </source>
</evidence>
<organism evidence="16 17">
    <name type="scientific">Paralvinella palmiformis</name>
    <dbReference type="NCBI Taxonomy" id="53620"/>
    <lineage>
        <taxon>Eukaryota</taxon>
        <taxon>Metazoa</taxon>
        <taxon>Spiralia</taxon>
        <taxon>Lophotrochozoa</taxon>
        <taxon>Annelida</taxon>
        <taxon>Polychaeta</taxon>
        <taxon>Sedentaria</taxon>
        <taxon>Canalipalpata</taxon>
        <taxon>Terebellida</taxon>
        <taxon>Terebelliformia</taxon>
        <taxon>Alvinellidae</taxon>
        <taxon>Paralvinella</taxon>
    </lineage>
</organism>
<keyword evidence="10" id="KW-0325">Glycoprotein</keyword>
<evidence type="ECO:0000256" key="6">
    <source>
        <dbReference type="ARBA" id="ARBA00022837"/>
    </source>
</evidence>
<dbReference type="CDD" id="cd11304">
    <property type="entry name" value="Cadherin_repeat"/>
    <property type="match status" value="7"/>
</dbReference>
<feature type="signal peptide" evidence="14">
    <location>
        <begin position="1"/>
        <end position="17"/>
    </location>
</feature>
<feature type="compositionally biased region" description="Polar residues" evidence="12">
    <location>
        <begin position="1019"/>
        <end position="1032"/>
    </location>
</feature>
<evidence type="ECO:0000256" key="8">
    <source>
        <dbReference type="ARBA" id="ARBA00022989"/>
    </source>
</evidence>
<dbReference type="FunFam" id="2.60.40.60:FF:000007">
    <property type="entry name" value="Protocadherin alpha 2"/>
    <property type="match status" value="1"/>
</dbReference>
<evidence type="ECO:0000313" key="17">
    <source>
        <dbReference type="Proteomes" id="UP001208570"/>
    </source>
</evidence>
<feature type="region of interest" description="Disordered" evidence="12">
    <location>
        <begin position="903"/>
        <end position="985"/>
    </location>
</feature>
<dbReference type="PANTHER" id="PTHR24028:SF146">
    <property type="entry name" value="CADHERIN 96CB, ISOFORM D-RELATED"/>
    <property type="match status" value="1"/>
</dbReference>
<evidence type="ECO:0000256" key="11">
    <source>
        <dbReference type="PROSITE-ProRule" id="PRU00043"/>
    </source>
</evidence>
<feature type="compositionally biased region" description="Polar residues" evidence="12">
    <location>
        <begin position="1041"/>
        <end position="1061"/>
    </location>
</feature>
<feature type="region of interest" description="Disordered" evidence="12">
    <location>
        <begin position="1019"/>
        <end position="1090"/>
    </location>
</feature>
<dbReference type="SMART" id="SM00112">
    <property type="entry name" value="CA"/>
    <property type="match status" value="7"/>
</dbReference>
<evidence type="ECO:0000256" key="3">
    <source>
        <dbReference type="ARBA" id="ARBA00022692"/>
    </source>
</evidence>
<reference evidence="16" key="1">
    <citation type="journal article" date="2023" name="Mol. Biol. Evol.">
        <title>Third-Generation Sequencing Reveals the Adaptive Role of the Epigenome in Three Deep-Sea Polychaetes.</title>
        <authorList>
            <person name="Perez M."/>
            <person name="Aroh O."/>
            <person name="Sun Y."/>
            <person name="Lan Y."/>
            <person name="Juniper S.K."/>
            <person name="Young C.R."/>
            <person name="Angers B."/>
            <person name="Qian P.Y."/>
        </authorList>
    </citation>
    <scope>NUCLEOTIDE SEQUENCE</scope>
    <source>
        <strain evidence="16">P08H-3</strain>
    </source>
</reference>
<feature type="compositionally biased region" description="Polar residues" evidence="12">
    <location>
        <begin position="954"/>
        <end position="968"/>
    </location>
</feature>
<evidence type="ECO:0000256" key="14">
    <source>
        <dbReference type="SAM" id="SignalP"/>
    </source>
</evidence>
<evidence type="ECO:0000256" key="5">
    <source>
        <dbReference type="ARBA" id="ARBA00022737"/>
    </source>
</evidence>
<protein>
    <recommendedName>
        <fullName evidence="15">Cadherin domain-containing protein</fullName>
    </recommendedName>
</protein>
<keyword evidence="4 14" id="KW-0732">Signal</keyword>
<dbReference type="FunFam" id="2.60.40.60:FF:000092">
    <property type="entry name" value="Protocadherin 8"/>
    <property type="match status" value="1"/>
</dbReference>
<feature type="transmembrane region" description="Helical" evidence="13">
    <location>
        <begin position="791"/>
        <end position="813"/>
    </location>
</feature>
<dbReference type="Pfam" id="PF08266">
    <property type="entry name" value="Cadherin_2"/>
    <property type="match status" value="1"/>
</dbReference>
<comment type="caution">
    <text evidence="16">The sequence shown here is derived from an EMBL/GenBank/DDBJ whole genome shotgun (WGS) entry which is preliminary data.</text>
</comment>
<evidence type="ECO:0000256" key="4">
    <source>
        <dbReference type="ARBA" id="ARBA00022729"/>
    </source>
</evidence>
<keyword evidence="9 13" id="KW-0472">Membrane</keyword>
<evidence type="ECO:0000256" key="13">
    <source>
        <dbReference type="SAM" id="Phobius"/>
    </source>
</evidence>
<keyword evidence="3 13" id="KW-0812">Transmembrane</keyword>
<dbReference type="InterPro" id="IPR002126">
    <property type="entry name" value="Cadherin-like_dom"/>
</dbReference>
<gene>
    <name evidence="16" type="ORF">LSH36_3g18021</name>
</gene>
<feature type="domain" description="Cadherin" evidence="15">
    <location>
        <begin position="17"/>
        <end position="131"/>
    </location>
</feature>
<feature type="domain" description="Cadherin" evidence="15">
    <location>
        <begin position="668"/>
        <end position="760"/>
    </location>
</feature>
<feature type="chain" id="PRO_5042182791" description="Cadherin domain-containing protein" evidence="14">
    <location>
        <begin position="18"/>
        <end position="1102"/>
    </location>
</feature>
<dbReference type="FunFam" id="2.60.40.60:FF:000015">
    <property type="entry name" value="FAT atypical cadherin 1"/>
    <property type="match status" value="1"/>
</dbReference>
<feature type="domain" description="Cadherin" evidence="15">
    <location>
        <begin position="132"/>
        <end position="238"/>
    </location>
</feature>
<keyword evidence="17" id="KW-1185">Reference proteome</keyword>
<feature type="domain" description="Cadherin" evidence="15">
    <location>
        <begin position="455"/>
        <end position="558"/>
    </location>
</feature>
<dbReference type="AlphaFoldDB" id="A0AAD9KEX6"/>
<dbReference type="PRINTS" id="PR00205">
    <property type="entry name" value="CADHERIN"/>
</dbReference>
<dbReference type="InterPro" id="IPR013164">
    <property type="entry name" value="Cadherin_N"/>
</dbReference>
<dbReference type="Gene3D" id="2.60.40.60">
    <property type="entry name" value="Cadherins"/>
    <property type="match status" value="7"/>
</dbReference>
<keyword evidence="5" id="KW-0677">Repeat</keyword>
<evidence type="ECO:0000256" key="2">
    <source>
        <dbReference type="ARBA" id="ARBA00022475"/>
    </source>
</evidence>
<dbReference type="InterPro" id="IPR020894">
    <property type="entry name" value="Cadherin_CS"/>
</dbReference>
<evidence type="ECO:0000259" key="15">
    <source>
        <dbReference type="PROSITE" id="PS50268"/>
    </source>
</evidence>
<feature type="domain" description="Cadherin" evidence="15">
    <location>
        <begin position="359"/>
        <end position="454"/>
    </location>
</feature>
<dbReference type="InterPro" id="IPR050174">
    <property type="entry name" value="Protocadherin/Cadherin-CA"/>
</dbReference>
<dbReference type="GO" id="GO:0005509">
    <property type="term" value="F:calcium ion binding"/>
    <property type="evidence" value="ECO:0007669"/>
    <property type="project" value="UniProtKB-UniRule"/>
</dbReference>